<proteinExistence type="predicted"/>
<dbReference type="InParanoid" id="A0A0C3P0P8"/>
<dbReference type="AlphaFoldDB" id="A0A0C3P0P8"/>
<organism evidence="2 3">
    <name type="scientific">Pisolithus tinctorius Marx 270</name>
    <dbReference type="NCBI Taxonomy" id="870435"/>
    <lineage>
        <taxon>Eukaryota</taxon>
        <taxon>Fungi</taxon>
        <taxon>Dikarya</taxon>
        <taxon>Basidiomycota</taxon>
        <taxon>Agaricomycotina</taxon>
        <taxon>Agaricomycetes</taxon>
        <taxon>Agaricomycetidae</taxon>
        <taxon>Boletales</taxon>
        <taxon>Sclerodermatineae</taxon>
        <taxon>Pisolithaceae</taxon>
        <taxon>Pisolithus</taxon>
    </lineage>
</organism>
<dbReference type="OrthoDB" id="160374at2759"/>
<dbReference type="EMBL" id="KN831992">
    <property type="protein sequence ID" value="KIO00909.1"/>
    <property type="molecule type" value="Genomic_DNA"/>
</dbReference>
<protein>
    <recommendedName>
        <fullName evidence="1">Nucleolar 27S pre-rRNA processing Urb2/Npa2 C-terminal domain-containing protein</fullName>
    </recommendedName>
</protein>
<sequence>MQKLDTLLDDLAPQGTLEVVQAFVTRCLDAFTDRLHLYGGSSELKEHYLELIAKHCSDRPAAVRSVDLGSIWSLLCKILSGTTDHDNASSFAMFHCIVSIAGSLVRLRRDIVIHTLPHLAFVLHRPLLITRRMRSQPGAEQSKLVAGSLRYWISPS</sequence>
<feature type="domain" description="Nucleolar 27S pre-rRNA processing Urb2/Npa2 C-terminal" evidence="1">
    <location>
        <begin position="48"/>
        <end position="133"/>
    </location>
</feature>
<evidence type="ECO:0000259" key="1">
    <source>
        <dbReference type="Pfam" id="PF10441"/>
    </source>
</evidence>
<name>A0A0C3P0P8_PISTI</name>
<dbReference type="Proteomes" id="UP000054217">
    <property type="component" value="Unassembled WGS sequence"/>
</dbReference>
<accession>A0A0C3P0P8</accession>
<gene>
    <name evidence="2" type="ORF">M404DRAFT_744712</name>
</gene>
<evidence type="ECO:0000313" key="2">
    <source>
        <dbReference type="EMBL" id="KIO00909.1"/>
    </source>
</evidence>
<dbReference type="HOGENOM" id="CLU_1687398_0_0_1"/>
<evidence type="ECO:0000313" key="3">
    <source>
        <dbReference type="Proteomes" id="UP000054217"/>
    </source>
</evidence>
<reference evidence="2 3" key="1">
    <citation type="submission" date="2014-04" db="EMBL/GenBank/DDBJ databases">
        <authorList>
            <consortium name="DOE Joint Genome Institute"/>
            <person name="Kuo A."/>
            <person name="Kohler A."/>
            <person name="Costa M.D."/>
            <person name="Nagy L.G."/>
            <person name="Floudas D."/>
            <person name="Copeland A."/>
            <person name="Barry K.W."/>
            <person name="Cichocki N."/>
            <person name="Veneault-Fourrey C."/>
            <person name="LaButti K."/>
            <person name="Lindquist E.A."/>
            <person name="Lipzen A."/>
            <person name="Lundell T."/>
            <person name="Morin E."/>
            <person name="Murat C."/>
            <person name="Sun H."/>
            <person name="Tunlid A."/>
            <person name="Henrissat B."/>
            <person name="Grigoriev I.V."/>
            <person name="Hibbett D.S."/>
            <person name="Martin F."/>
            <person name="Nordberg H.P."/>
            <person name="Cantor M.N."/>
            <person name="Hua S.X."/>
        </authorList>
    </citation>
    <scope>NUCLEOTIDE SEQUENCE [LARGE SCALE GENOMIC DNA]</scope>
    <source>
        <strain evidence="2 3">Marx 270</strain>
    </source>
</reference>
<dbReference type="Pfam" id="PF10441">
    <property type="entry name" value="Urb2"/>
    <property type="match status" value="1"/>
</dbReference>
<dbReference type="STRING" id="870435.A0A0C3P0P8"/>
<reference evidence="3" key="2">
    <citation type="submission" date="2015-01" db="EMBL/GenBank/DDBJ databases">
        <title>Evolutionary Origins and Diversification of the Mycorrhizal Mutualists.</title>
        <authorList>
            <consortium name="DOE Joint Genome Institute"/>
            <consortium name="Mycorrhizal Genomics Consortium"/>
            <person name="Kohler A."/>
            <person name="Kuo A."/>
            <person name="Nagy L.G."/>
            <person name="Floudas D."/>
            <person name="Copeland A."/>
            <person name="Barry K.W."/>
            <person name="Cichocki N."/>
            <person name="Veneault-Fourrey C."/>
            <person name="LaButti K."/>
            <person name="Lindquist E.A."/>
            <person name="Lipzen A."/>
            <person name="Lundell T."/>
            <person name="Morin E."/>
            <person name="Murat C."/>
            <person name="Riley R."/>
            <person name="Ohm R."/>
            <person name="Sun H."/>
            <person name="Tunlid A."/>
            <person name="Henrissat B."/>
            <person name="Grigoriev I.V."/>
            <person name="Hibbett D.S."/>
            <person name="Martin F."/>
        </authorList>
    </citation>
    <scope>NUCLEOTIDE SEQUENCE [LARGE SCALE GENOMIC DNA]</scope>
    <source>
        <strain evidence="3">Marx 270</strain>
    </source>
</reference>
<keyword evidence="3" id="KW-1185">Reference proteome</keyword>
<dbReference type="InterPro" id="IPR018849">
    <property type="entry name" value="Urb2/Npa2_C"/>
</dbReference>